<evidence type="ECO:0000256" key="1">
    <source>
        <dbReference type="ARBA" id="ARBA00023002"/>
    </source>
</evidence>
<accession>A0A975CY48</accession>
<feature type="domain" description="FAD dependent oxidoreductase" evidence="3">
    <location>
        <begin position="32"/>
        <end position="369"/>
    </location>
</feature>
<evidence type="ECO:0000256" key="2">
    <source>
        <dbReference type="SAM" id="SignalP"/>
    </source>
</evidence>
<dbReference type="Gene3D" id="3.50.50.60">
    <property type="entry name" value="FAD/NAD(P)-binding domain"/>
    <property type="match status" value="1"/>
</dbReference>
<keyword evidence="1" id="KW-0560">Oxidoreductase</keyword>
<dbReference type="AlphaFoldDB" id="A0A975CY48"/>
<dbReference type="InterPro" id="IPR036188">
    <property type="entry name" value="FAD/NAD-bd_sf"/>
</dbReference>
<organism evidence="4 5">
    <name type="scientific">Rhizorhabdus wittichii</name>
    <dbReference type="NCBI Taxonomy" id="160791"/>
    <lineage>
        <taxon>Bacteria</taxon>
        <taxon>Pseudomonadati</taxon>
        <taxon>Pseudomonadota</taxon>
        <taxon>Alphaproteobacteria</taxon>
        <taxon>Sphingomonadales</taxon>
        <taxon>Sphingomonadaceae</taxon>
        <taxon>Rhizorhabdus</taxon>
    </lineage>
</organism>
<reference evidence="4" key="1">
    <citation type="submission" date="2020-07" db="EMBL/GenBank/DDBJ databases">
        <authorList>
            <person name="Camacho E."/>
        </authorList>
    </citation>
    <scope>NUCLEOTIDE SEQUENCE</scope>
    <source>
        <strain evidence="4">MPO218</strain>
    </source>
</reference>
<dbReference type="SUPFAM" id="SSF51905">
    <property type="entry name" value="FAD/NAD(P)-binding domain"/>
    <property type="match status" value="1"/>
</dbReference>
<dbReference type="EMBL" id="CP059319">
    <property type="protein sequence ID" value="QTH19472.1"/>
    <property type="molecule type" value="Genomic_DNA"/>
</dbReference>
<sequence length="390" mass="39970">MDRRQALQLLAASAFALGSARPALAAPGGPRKVVVIGAGILGAAIGYELAKRGADVTILDRTGPAAGATGNSFAYLNASTKASSRPYFGLNWLGMAGWRAWQQEAGAALPLRWGGAVYWRGDAAATQQLAASLNTVHGWGYAGQAVDGADIRRLVPSVTVPGDPSGAFFPEEGSVDPAEAVAALLARARQHGARTVFPAEVTGLIVAGGQVRGVRTREGELSADAVVLAAGLGSGALARSLGVPLPLTSSPGILIHTKPQPPLIDRLVFAPHSSFRQTVDGRIVSSSSGHEGGGGTGDPAAIGRAILAGAADYLPQIRDAAIDRVTIGQRVLPGDGFPIVGFVPKVDRLYVAVTHSGVTLAPVLGRWAATEILDGARVDLLDGFRPARFG</sequence>
<dbReference type="PANTHER" id="PTHR13847:SF289">
    <property type="entry name" value="GLYCINE OXIDASE"/>
    <property type="match status" value="1"/>
</dbReference>
<feature type="signal peptide" evidence="2">
    <location>
        <begin position="1"/>
        <end position="25"/>
    </location>
</feature>
<dbReference type="InterPro" id="IPR006076">
    <property type="entry name" value="FAD-dep_OxRdtase"/>
</dbReference>
<dbReference type="GO" id="GO:0005737">
    <property type="term" value="C:cytoplasm"/>
    <property type="evidence" value="ECO:0007669"/>
    <property type="project" value="TreeGrafter"/>
</dbReference>
<reference evidence="4" key="2">
    <citation type="submission" date="2021-04" db="EMBL/GenBank/DDBJ databases">
        <title>Isolation and genomic analysis of the ibuprofen-degrading bacterium Sphingomonas strain MPO218.</title>
        <authorList>
            <person name="Aulestia M."/>
            <person name="Flores A."/>
            <person name="Mangas E.L."/>
            <person name="Perez-Pulido A.J."/>
            <person name="Santero E."/>
            <person name="Camacho E.M."/>
        </authorList>
    </citation>
    <scope>NUCLEOTIDE SEQUENCE</scope>
    <source>
        <strain evidence="4">MPO218</strain>
    </source>
</reference>
<dbReference type="Gene3D" id="3.30.9.10">
    <property type="entry name" value="D-Amino Acid Oxidase, subunit A, domain 2"/>
    <property type="match status" value="1"/>
</dbReference>
<evidence type="ECO:0000313" key="5">
    <source>
        <dbReference type="Proteomes" id="UP000664914"/>
    </source>
</evidence>
<evidence type="ECO:0000313" key="4">
    <source>
        <dbReference type="EMBL" id="QTH19472.1"/>
    </source>
</evidence>
<name>A0A975CY48_9SPHN</name>
<dbReference type="RefSeq" id="WP_208631524.1">
    <property type="nucleotide sequence ID" value="NZ_CP059319.1"/>
</dbReference>
<evidence type="ECO:0000259" key="3">
    <source>
        <dbReference type="Pfam" id="PF01266"/>
    </source>
</evidence>
<keyword evidence="2" id="KW-0732">Signal</keyword>
<dbReference type="Proteomes" id="UP000664914">
    <property type="component" value="Chromosome"/>
</dbReference>
<dbReference type="Pfam" id="PF01266">
    <property type="entry name" value="DAO"/>
    <property type="match status" value="1"/>
</dbReference>
<dbReference type="PANTHER" id="PTHR13847">
    <property type="entry name" value="SARCOSINE DEHYDROGENASE-RELATED"/>
    <property type="match status" value="1"/>
</dbReference>
<feature type="chain" id="PRO_5037815841" evidence="2">
    <location>
        <begin position="26"/>
        <end position="390"/>
    </location>
</feature>
<gene>
    <name evidence="4" type="ORF">HRJ34_13845</name>
</gene>
<proteinExistence type="predicted"/>
<dbReference type="GO" id="GO:0016491">
    <property type="term" value="F:oxidoreductase activity"/>
    <property type="evidence" value="ECO:0007669"/>
    <property type="project" value="UniProtKB-KW"/>
</dbReference>
<protein>
    <submittedName>
        <fullName evidence="4">FAD-binding oxidoreductase</fullName>
    </submittedName>
</protein>